<dbReference type="AlphaFoldDB" id="A0A8D8W272"/>
<organism evidence="2">
    <name type="scientific">Cacopsylla melanoneura</name>
    <dbReference type="NCBI Taxonomy" id="428564"/>
    <lineage>
        <taxon>Eukaryota</taxon>
        <taxon>Metazoa</taxon>
        <taxon>Ecdysozoa</taxon>
        <taxon>Arthropoda</taxon>
        <taxon>Hexapoda</taxon>
        <taxon>Insecta</taxon>
        <taxon>Pterygota</taxon>
        <taxon>Neoptera</taxon>
        <taxon>Paraneoptera</taxon>
        <taxon>Hemiptera</taxon>
        <taxon>Sternorrhyncha</taxon>
        <taxon>Psylloidea</taxon>
        <taxon>Psyllidae</taxon>
        <taxon>Psyllinae</taxon>
        <taxon>Cacopsylla</taxon>
    </lineage>
</organism>
<feature type="compositionally biased region" description="Polar residues" evidence="1">
    <location>
        <begin position="231"/>
        <end position="247"/>
    </location>
</feature>
<dbReference type="EMBL" id="HBUF01125625">
    <property type="protein sequence ID" value="CAG6643113.1"/>
    <property type="molecule type" value="Transcribed_RNA"/>
</dbReference>
<proteinExistence type="predicted"/>
<reference evidence="2" key="1">
    <citation type="submission" date="2021-05" db="EMBL/GenBank/DDBJ databases">
        <authorList>
            <person name="Alioto T."/>
            <person name="Alioto T."/>
            <person name="Gomez Garrido J."/>
        </authorList>
    </citation>
    <scope>NUCLEOTIDE SEQUENCE</scope>
</reference>
<feature type="region of interest" description="Disordered" evidence="1">
    <location>
        <begin position="203"/>
        <end position="247"/>
    </location>
</feature>
<evidence type="ECO:0000313" key="2">
    <source>
        <dbReference type="EMBL" id="CAG6643113.1"/>
    </source>
</evidence>
<name>A0A8D8W272_9HEMI</name>
<protein>
    <recommendedName>
        <fullName evidence="3">Endonuclease-reverse transcriptase</fullName>
    </recommendedName>
</protein>
<sequence length="247" mass="28968">MASIEQIEALFDQKMSIINENIQAVEKKTDSLKQMFEEDRAGRKKTEEIQTNFIKRIENKEKQSNIIIHGINEGNYMNTQRKIMEIMAEMDIKISKYCITNMVKMNKKETDKWNGEGPVKVSLISIFLKQDILRNRYKLKTNGITIKEDLSEETRETRKKLSVFSKKAKDAELKVHMRNDKLVINGKSWTLEQLQNDANETFLDKPKRNRDDDEEGKNAQLTKKPPHINRIRNNSMDNFLKRNSTSD</sequence>
<evidence type="ECO:0008006" key="3">
    <source>
        <dbReference type="Google" id="ProtNLM"/>
    </source>
</evidence>
<dbReference type="EMBL" id="HBUF01125624">
    <property type="protein sequence ID" value="CAG6643110.1"/>
    <property type="molecule type" value="Transcribed_RNA"/>
</dbReference>
<accession>A0A8D8W272</accession>
<evidence type="ECO:0000256" key="1">
    <source>
        <dbReference type="SAM" id="MobiDB-lite"/>
    </source>
</evidence>